<keyword evidence="5" id="KW-1185">Reference proteome</keyword>
<sequence>MQFLRLPPHKILMPLLMTEQMLTQALSPQTPSELRFAVERALIYRDLESLLAQRPLMQTMAGQCLLCGQLHQAHDLGLHLREAHDCSSTLVAFYVQQLIPLMLLQNPFDHMCHLCDMIFNLPLHTRTVQSHCNLPSSSVELSTMEDTTMTEGMEASAQILQSFQHLAPLLGVKLDKDLELAPNPALMKRLRSDAGPKGRGRHVKQEDETESFNLRETVLLMAKILVRHDQQIEAVRREDTFIFFFNNQAPTGSLKCLIAAAETWHSQSQNRLTPWQPLRQRLLQVLLKDLHARLTQLGEAKQDSPLVQAAMMNQVLLPDQNCPYLEWDKAQRKLVVSNRPPISLKKMVQNIQELQEMCTEPSLIQAFHALPPSGETTPWRLQLSLRADREYWLMKALCGSSIWVLMAASLKAHSLHQSGLANQLSKNLNLRSTKGKSKGKTPPAAPTNCRISQQDAAEFIGTWLEVMKSPAFDLRWERRIEAEGVDCLLPIFMNDTLDSGLLEYTIVAIQAAFHLRIKKNQEGLGFDRFMHPAPTAGLSPCCIGNPVAPTPATSFLLLGTLATTDILAGLYKRYNALADLVGTRPLIFLAVINLRMPTAINAFNSARFTVDMQAPDTAPFSSDNNAGRSSVFQRGSHPGIASDASDKVSSTAVLARPLLEVNPLLCPWPQLAFLPQSTLDINQDLVALLAIWHSNTSYIITQGNTSSSEGTGRGVRQGCRAAPVLWSCYTLDLFYRLSHQLGTEWIKKNLTAFADDLHSSDCFLNEHELNMALWRIGILLDTLEDMGLILSLEKHQTNAHGLKQLRTFTATAALTPCGPDALASQRMTQMQALPILILGNMLCAAMYVDVPIKMCRHYPHTCTLSIVLNHRITDSLLQRNFTELWTDPLLLEFFRTTCIQCGLTMHPAELRDHIFSVHSSASIMYDKLLPQSPICCSVIMETAPELSKEDAEMLDIFKHLGPLLSLEKYARPEGGRETKKAKREEAKKEGATEVMSLLTAMGNLLLRIDSDQQALKRQDSWICFMQTASQAILPSLVQKATEWKTQQKDQAQTESYLPLRCCLAQHLADTMLHRLTRLAQCAETDQLMILAKQQGVLTQDNQFPFQRWNPHAQGLRQTGQQPISLKRMIKYAEQLVEILKDSSTTIRFHSMKAADAEPVVPWLWQISLRADDLQVLLTTLQGSTMWSLLGMSMKAHAQGQSKPAMALRELMGKGVGKSKSKGIDMRWEKRIQIGVMTEAVDSSDSFTPLILQFDPVLLQDDSTTLRQLIRDWSSQDGMIRALLQPSPLIYVQVDRHVRSGAGQITKCDIPVNFHWGIEIPVYTSTDLTITWNTYKVVAAIAHLGADNSGHCRALLKVQMNAQARPPHMFLLTDDWVEAVPVWKEPTWFARNATCFWLCDMDHLQPFVMPDTTIAQVPRPPEPAPRVGAAELLNFFVAGTEEHADLIRSAPNAPSLDGWFIPAQCLPLPPLAKFCLQMPSELLCCGMLGILTQPLHVRANTSCVAVSADFSTEKEPYLKNCRSGPKSRYSSAKLRGWRWLLFFLFFTINMQSCWGEGCNPATGVTEVPTDVFDPDRFGTKQRGKQPPVCDRTTSRPETVGKTHTWVEKRSLQRAHRRACLTGSAWYRGRHYNQSDFERMGCPPISLPAAADLTQNQKQDWQQCNRRHMTKGRLHFWQWNSGGLSTATMDEVKAWLVLNCVDVGVILETRLTFDGQWSDQHWNILHSGVSGTTKFAWQGKECTGPMHSDHSRFLSILRGNALVTLNTWSSTLGVPFSVQQLEKALSLIPGCKAAPGLWSLFTLLFLHDLLNFVTLEWIQSHLTLYADDLHIGAMYQSLEEFTDVLRVMGILFSTLASMDMTINPNKSVAILEMRGTQCKQVRPGFVRRDSCGESLKILVPGHETMYIPIHKSTKYLGVIISYGNFEDSSLRHRLSLMHVGFRRLQRWLTGKHCLSTAQRYKLWQTCVYPIFCYGLLATGMTPAGIQKAVTQMIVMLRRIIHDHAFQTHRTNQYALARLNISSPARLLHATTIGLLRTLQLRSTVLFDHDLALQLDWTHLPGLLQYFERMQAATSLGQMQHPSDAAARGLRLITAAELHNLRSRPFGDQNFTNIFDCSIQSCGNMLHKRAYSSQTFTVRSVKGASSVFSVLLILLAWCNISNLNMDCKEVEDSWVQACLDGKCLEVLRPAATRMRLTVVCQACGKGCSRSADLALMKREPFAPTVITEKVLQDILSDQLGRADKYRLQQALVHRQFAALWQDPDLLRLFRSQCISCGSCPLPAEMALHLREDSDQTISTQMMETFKELAPLLDKSLQLAPNPRRAKAPRKGGANAPDEAENLHQQEKPTGKAMQLLTTMAQLIVRHDQEMNSLRRTDQFILFLNPDPTGALHLLIQESATWKQQMETKPKTLLQPLRQHLVLALLKALSTNAGKIVESKDTDPLYQTSVKRGLILADRSFPFHRWDGQQLVIDKKHPISAQKMFQHLTELQEMMLDKEMIVRFHALRAPTDQNTKAVPWRLQINLRSDRAYDLMYQLCHNSIWMAVGATMKQHSLTQSPMATTLAQCLFGLVLGNDSNWCYANSCLYGLLWTLLNVDATALSCWGSHHALLIDFLKRHANTPALLKDITWFRDILCNWGPSQGQKDSAECAQHFLTWLQSEAFDMRWERRLDTEAGVMLMDHSLGCTPIHLTITRQMHATGTCTLNDLISTWSQEQSMRAALLAAPACLCLAIDRHFQDEAGIIGRSMCCIDMETEVNMPVFLNQSLQYDYTGYIPVAGTAHMGMDLAGHCRALLKIQPTMISDTQAAAFLETEDGLAPRPIWRTPSWFAQNATVVWMVRTDFLRMHVYATFTQDNPMTEPSQESAMMPTESLAMNTVSPDLELLHLIQGQHGALERN</sequence>
<name>A0A9P1GKR3_9DINO</name>
<evidence type="ECO:0000256" key="1">
    <source>
        <dbReference type="SAM" id="MobiDB-lite"/>
    </source>
</evidence>
<feature type="region of interest" description="Disordered" evidence="1">
    <location>
        <begin position="2319"/>
        <end position="2344"/>
    </location>
</feature>
<keyword evidence="4" id="KW-0808">Transferase</keyword>
<evidence type="ECO:0000313" key="3">
    <source>
        <dbReference type="EMBL" id="CAL1170098.1"/>
    </source>
</evidence>
<gene>
    <name evidence="2" type="ORF">C1SCF055_LOCUS41429</name>
</gene>
<accession>A0A9P1GKR3</accession>
<dbReference type="GO" id="GO:0003964">
    <property type="term" value="F:RNA-directed DNA polymerase activity"/>
    <property type="evidence" value="ECO:0007669"/>
    <property type="project" value="UniProtKB-KW"/>
</dbReference>
<dbReference type="EMBL" id="CAMXCT030006600">
    <property type="protein sequence ID" value="CAL4804035.1"/>
    <property type="molecule type" value="Genomic_DNA"/>
</dbReference>
<keyword evidence="4" id="KW-0695">RNA-directed DNA polymerase</keyword>
<evidence type="ECO:0000313" key="5">
    <source>
        <dbReference type="Proteomes" id="UP001152797"/>
    </source>
</evidence>
<protein>
    <submittedName>
        <fullName evidence="4">Reverse transcriptase domain-containing protein</fullName>
    </submittedName>
</protein>
<evidence type="ECO:0000313" key="4">
    <source>
        <dbReference type="EMBL" id="CAL4804035.1"/>
    </source>
</evidence>
<dbReference type="Proteomes" id="UP001152797">
    <property type="component" value="Unassembled WGS sequence"/>
</dbReference>
<dbReference type="InterPro" id="IPR038765">
    <property type="entry name" value="Papain-like_cys_pep_sf"/>
</dbReference>
<dbReference type="SUPFAM" id="SSF54001">
    <property type="entry name" value="Cysteine proteinases"/>
    <property type="match status" value="2"/>
</dbReference>
<dbReference type="EMBL" id="CAMXCT010006600">
    <property type="protein sequence ID" value="CAI4016723.1"/>
    <property type="molecule type" value="Genomic_DNA"/>
</dbReference>
<keyword evidence="4" id="KW-0548">Nucleotidyltransferase</keyword>
<proteinExistence type="predicted"/>
<organism evidence="2">
    <name type="scientific">Cladocopium goreaui</name>
    <dbReference type="NCBI Taxonomy" id="2562237"/>
    <lineage>
        <taxon>Eukaryota</taxon>
        <taxon>Sar</taxon>
        <taxon>Alveolata</taxon>
        <taxon>Dinophyceae</taxon>
        <taxon>Suessiales</taxon>
        <taxon>Symbiodiniaceae</taxon>
        <taxon>Cladocopium</taxon>
    </lineage>
</organism>
<reference evidence="3" key="2">
    <citation type="submission" date="2024-04" db="EMBL/GenBank/DDBJ databases">
        <authorList>
            <person name="Chen Y."/>
            <person name="Shah S."/>
            <person name="Dougan E. K."/>
            <person name="Thang M."/>
            <person name="Chan C."/>
        </authorList>
    </citation>
    <scope>NUCLEOTIDE SEQUENCE [LARGE SCALE GENOMIC DNA]</scope>
</reference>
<evidence type="ECO:0000313" key="2">
    <source>
        <dbReference type="EMBL" id="CAI4016723.1"/>
    </source>
</evidence>
<reference evidence="2" key="1">
    <citation type="submission" date="2022-10" db="EMBL/GenBank/DDBJ databases">
        <authorList>
            <person name="Chen Y."/>
            <person name="Dougan E. K."/>
            <person name="Chan C."/>
            <person name="Rhodes N."/>
            <person name="Thang M."/>
        </authorList>
    </citation>
    <scope>NUCLEOTIDE SEQUENCE</scope>
</reference>
<feature type="region of interest" description="Disordered" evidence="1">
    <location>
        <begin position="1575"/>
        <end position="1595"/>
    </location>
</feature>
<dbReference type="OrthoDB" id="418251at2759"/>
<comment type="caution">
    <text evidence="2">The sequence shown here is derived from an EMBL/GenBank/DDBJ whole genome shotgun (WGS) entry which is preliminary data.</text>
</comment>
<dbReference type="EMBL" id="CAMXCT020006600">
    <property type="protein sequence ID" value="CAL1170098.1"/>
    <property type="molecule type" value="Genomic_DNA"/>
</dbReference>